<comment type="caution">
    <text evidence="2">The sequence shown here is derived from an EMBL/GenBank/DDBJ whole genome shotgun (WGS) entry which is preliminary data.</text>
</comment>
<keyword evidence="3" id="KW-1185">Reference proteome</keyword>
<name>A0ABQ0RU50_9PSEU</name>
<feature type="region of interest" description="Disordered" evidence="1">
    <location>
        <begin position="1"/>
        <end position="114"/>
    </location>
</feature>
<reference evidence="2 3" key="1">
    <citation type="submission" date="2019-06" db="EMBL/GenBank/DDBJ databases">
        <title>Whole genome shotgun sequence of Pseudonocardia saturnea NBRC 14499.</title>
        <authorList>
            <person name="Hosoyama A."/>
            <person name="Uohara A."/>
            <person name="Ohji S."/>
            <person name="Ichikawa N."/>
        </authorList>
    </citation>
    <scope>NUCLEOTIDE SEQUENCE [LARGE SCALE GENOMIC DNA]</scope>
    <source>
        <strain evidence="2 3">NBRC 14499</strain>
    </source>
</reference>
<sequence>MIIVGVKKPNPAITTATEATPLRSATGIRSSGRSRSSTAGRCGAVEDGGETTGHLGTDSGDGVPPMGRVQARPPPGPGPGSGRSHPIRHGPVSDRTPLRNITDNRVHLRVTPRS</sequence>
<accession>A0ABQ0RU50</accession>
<dbReference type="EMBL" id="BJNH01000013">
    <property type="protein sequence ID" value="GEC24191.1"/>
    <property type="molecule type" value="Genomic_DNA"/>
</dbReference>
<proteinExistence type="predicted"/>
<evidence type="ECO:0000313" key="3">
    <source>
        <dbReference type="Proteomes" id="UP000320693"/>
    </source>
</evidence>
<protein>
    <submittedName>
        <fullName evidence="2">Uncharacterized protein</fullName>
    </submittedName>
</protein>
<evidence type="ECO:0000256" key="1">
    <source>
        <dbReference type="SAM" id="MobiDB-lite"/>
    </source>
</evidence>
<organism evidence="2 3">
    <name type="scientific">Pseudonocardia saturnea</name>
    <dbReference type="NCBI Taxonomy" id="33909"/>
    <lineage>
        <taxon>Bacteria</taxon>
        <taxon>Bacillati</taxon>
        <taxon>Actinomycetota</taxon>
        <taxon>Actinomycetes</taxon>
        <taxon>Pseudonocardiales</taxon>
        <taxon>Pseudonocardiaceae</taxon>
        <taxon>Pseudonocardia</taxon>
    </lineage>
</organism>
<feature type="compositionally biased region" description="Low complexity" evidence="1">
    <location>
        <begin position="23"/>
        <end position="41"/>
    </location>
</feature>
<evidence type="ECO:0000313" key="2">
    <source>
        <dbReference type="EMBL" id="GEC24191.1"/>
    </source>
</evidence>
<dbReference type="Proteomes" id="UP000320693">
    <property type="component" value="Unassembled WGS sequence"/>
</dbReference>
<gene>
    <name evidence="2" type="ORF">PSA01_12200</name>
</gene>